<protein>
    <submittedName>
        <fullName evidence="1">Uncharacterized protein</fullName>
    </submittedName>
</protein>
<dbReference type="Proteomes" id="UP001595998">
    <property type="component" value="Unassembled WGS sequence"/>
</dbReference>
<accession>A0ABV8XS44</accession>
<dbReference type="EMBL" id="JBHSEH010000016">
    <property type="protein sequence ID" value="MFC4427110.1"/>
    <property type="molecule type" value="Genomic_DNA"/>
</dbReference>
<reference evidence="2" key="1">
    <citation type="journal article" date="2019" name="Int. J. Syst. Evol. Microbiol.">
        <title>The Global Catalogue of Microorganisms (GCM) 10K type strain sequencing project: providing services to taxonomists for standard genome sequencing and annotation.</title>
        <authorList>
            <consortium name="The Broad Institute Genomics Platform"/>
            <consortium name="The Broad Institute Genome Sequencing Center for Infectious Disease"/>
            <person name="Wu L."/>
            <person name="Ma J."/>
        </authorList>
    </citation>
    <scope>NUCLEOTIDE SEQUENCE [LARGE SCALE GENOMIC DNA]</scope>
    <source>
        <strain evidence="2">CCUG 56029</strain>
    </source>
</reference>
<organism evidence="1 2">
    <name type="scientific">Deinococcus navajonensis</name>
    <dbReference type="NCBI Taxonomy" id="309884"/>
    <lineage>
        <taxon>Bacteria</taxon>
        <taxon>Thermotogati</taxon>
        <taxon>Deinococcota</taxon>
        <taxon>Deinococci</taxon>
        <taxon>Deinococcales</taxon>
        <taxon>Deinococcaceae</taxon>
        <taxon>Deinococcus</taxon>
    </lineage>
</organism>
<dbReference type="RefSeq" id="WP_380040269.1">
    <property type="nucleotide sequence ID" value="NZ_JBHSEH010000016.1"/>
</dbReference>
<gene>
    <name evidence="1" type="ORF">ACFOZ9_12900</name>
</gene>
<proteinExistence type="predicted"/>
<sequence length="166" mass="17743">MEQAVFLAPRPISLSRLLLDWHAGVAHRHRIVEALTGLSSGSTVREWLRELVGTTSGPCANPAGPTGTEAWRQELLACQARTWPAPEAAGLLVGPSALLLTDGDRAVILDDAGTRRVPPGVARSLLLLAQTVVMADDALDAQEIDRMRRSRVQASSSSLSEITPVH</sequence>
<keyword evidence="2" id="KW-1185">Reference proteome</keyword>
<evidence type="ECO:0000313" key="2">
    <source>
        <dbReference type="Proteomes" id="UP001595998"/>
    </source>
</evidence>
<evidence type="ECO:0000313" key="1">
    <source>
        <dbReference type="EMBL" id="MFC4427110.1"/>
    </source>
</evidence>
<name>A0ABV8XS44_9DEIO</name>
<comment type="caution">
    <text evidence="1">The sequence shown here is derived from an EMBL/GenBank/DDBJ whole genome shotgun (WGS) entry which is preliminary data.</text>
</comment>